<dbReference type="GO" id="GO:0005829">
    <property type="term" value="C:cytosol"/>
    <property type="evidence" value="ECO:0007669"/>
    <property type="project" value="TreeGrafter"/>
</dbReference>
<protein>
    <recommendedName>
        <fullName evidence="5">Putative pre-16S rRNA nuclease</fullName>
        <ecNumber evidence="5">3.1.-.-</ecNumber>
    </recommendedName>
</protein>
<dbReference type="InterPro" id="IPR005227">
    <property type="entry name" value="YqgF"/>
</dbReference>
<evidence type="ECO:0000313" key="8">
    <source>
        <dbReference type="Proteomes" id="UP000053937"/>
    </source>
</evidence>
<dbReference type="SMART" id="SM00732">
    <property type="entry name" value="YqgFc"/>
    <property type="match status" value="1"/>
</dbReference>
<dbReference type="AlphaFoldDB" id="A0A117MSB8"/>
<comment type="similarity">
    <text evidence="5">Belongs to the YqgF HJR family.</text>
</comment>
<evidence type="ECO:0000259" key="6">
    <source>
        <dbReference type="SMART" id="SM00732"/>
    </source>
</evidence>
<dbReference type="EC" id="3.1.-.-" evidence="5"/>
<reference evidence="7 8" key="1">
    <citation type="submission" date="2015-10" db="EMBL/GenBank/DDBJ databases">
        <title>Draft Genome Sequence of Chlorobium limicola strain Frasassi Growing under Artificial Lighting in the Frasassi Cave System.</title>
        <authorList>
            <person name="Mansor M."/>
            <person name="Macalady J."/>
        </authorList>
    </citation>
    <scope>NUCLEOTIDE SEQUENCE [LARGE SCALE GENOMIC DNA]</scope>
    <source>
        <strain evidence="7 8">Frasassi</strain>
    </source>
</reference>
<dbReference type="CDD" id="cd16964">
    <property type="entry name" value="YqgF"/>
    <property type="match status" value="1"/>
</dbReference>
<dbReference type="InterPro" id="IPR006641">
    <property type="entry name" value="YqgF/RNaseH-like_dom"/>
</dbReference>
<keyword evidence="3 5" id="KW-0540">Nuclease</keyword>
<comment type="caution">
    <text evidence="7">The sequence shown here is derived from an EMBL/GenBank/DDBJ whole genome shotgun (WGS) entry which is preliminary data.</text>
</comment>
<dbReference type="NCBIfam" id="TIGR00250">
    <property type="entry name" value="RNAse_H_YqgF"/>
    <property type="match status" value="1"/>
</dbReference>
<dbReference type="Gene3D" id="3.30.420.140">
    <property type="entry name" value="YqgF/RNase H-like domain"/>
    <property type="match status" value="1"/>
</dbReference>
<dbReference type="Proteomes" id="UP000053937">
    <property type="component" value="Unassembled WGS sequence"/>
</dbReference>
<feature type="domain" description="YqgF/RNase H-like" evidence="6">
    <location>
        <begin position="7"/>
        <end position="105"/>
    </location>
</feature>
<dbReference type="HAMAP" id="MF_00651">
    <property type="entry name" value="Nuclease_YqgF"/>
    <property type="match status" value="1"/>
</dbReference>
<dbReference type="SUPFAM" id="SSF53098">
    <property type="entry name" value="Ribonuclease H-like"/>
    <property type="match status" value="1"/>
</dbReference>
<dbReference type="InterPro" id="IPR012337">
    <property type="entry name" value="RNaseH-like_sf"/>
</dbReference>
<dbReference type="GO" id="GO:0000967">
    <property type="term" value="P:rRNA 5'-end processing"/>
    <property type="evidence" value="ECO:0007669"/>
    <property type="project" value="UniProtKB-UniRule"/>
</dbReference>
<evidence type="ECO:0000256" key="1">
    <source>
        <dbReference type="ARBA" id="ARBA00022490"/>
    </source>
</evidence>
<dbReference type="OrthoDB" id="9796140at2"/>
<dbReference type="GO" id="GO:0004518">
    <property type="term" value="F:nuclease activity"/>
    <property type="evidence" value="ECO:0007669"/>
    <property type="project" value="UniProtKB-KW"/>
</dbReference>
<keyword evidence="4 5" id="KW-0378">Hydrolase</keyword>
<accession>A0A117MSB8</accession>
<dbReference type="EMBL" id="LMBR01000002">
    <property type="protein sequence ID" value="KUL33117.1"/>
    <property type="molecule type" value="Genomic_DNA"/>
</dbReference>
<dbReference type="PANTHER" id="PTHR33317:SF4">
    <property type="entry name" value="POLYNUCLEOTIDYL TRANSFERASE, RIBONUCLEASE H-LIKE SUPERFAMILY PROTEIN"/>
    <property type="match status" value="1"/>
</dbReference>
<evidence type="ECO:0000256" key="3">
    <source>
        <dbReference type="ARBA" id="ARBA00022722"/>
    </source>
</evidence>
<evidence type="ECO:0000256" key="5">
    <source>
        <dbReference type="HAMAP-Rule" id="MF_00651"/>
    </source>
</evidence>
<keyword evidence="8" id="KW-1185">Reference proteome</keyword>
<comment type="function">
    <text evidence="5">Could be a nuclease involved in processing of the 5'-end of pre-16S rRNA.</text>
</comment>
<sequence>MSLSRKKRIVAIDFGTKRIGFAVSDPLRLFAQPTGTFDRAELFEKLELMTRDEEIDKIIVGYPLNDDGTQNRMTGVIDRFIEELALVFPGLPVERVDEHRSSRDAMQILAASGISRKERNRKGRLDCAAACVILREYLEAHR</sequence>
<evidence type="ECO:0000313" key="7">
    <source>
        <dbReference type="EMBL" id="KUL33117.1"/>
    </source>
</evidence>
<dbReference type="InterPro" id="IPR037027">
    <property type="entry name" value="YqgF/RNaseH-like_dom_sf"/>
</dbReference>
<keyword evidence="1 5" id="KW-0963">Cytoplasm</keyword>
<name>A0A117MSB8_CHLLI</name>
<dbReference type="RefSeq" id="WP_059138118.1">
    <property type="nucleotide sequence ID" value="NZ_LMBR01000002.1"/>
</dbReference>
<dbReference type="PANTHER" id="PTHR33317">
    <property type="entry name" value="POLYNUCLEOTIDYL TRANSFERASE, RIBONUCLEASE H-LIKE SUPERFAMILY PROTEIN"/>
    <property type="match status" value="1"/>
</dbReference>
<dbReference type="GO" id="GO:0016788">
    <property type="term" value="F:hydrolase activity, acting on ester bonds"/>
    <property type="evidence" value="ECO:0007669"/>
    <property type="project" value="UniProtKB-UniRule"/>
</dbReference>
<evidence type="ECO:0000256" key="2">
    <source>
        <dbReference type="ARBA" id="ARBA00022517"/>
    </source>
</evidence>
<comment type="subcellular location">
    <subcellularLocation>
        <location evidence="5">Cytoplasm</location>
    </subcellularLocation>
</comment>
<gene>
    <name evidence="7" type="ORF">ASB62_00395</name>
</gene>
<dbReference type="Pfam" id="PF03652">
    <property type="entry name" value="RuvX"/>
    <property type="match status" value="1"/>
</dbReference>
<keyword evidence="2 5" id="KW-0690">Ribosome biogenesis</keyword>
<evidence type="ECO:0000256" key="4">
    <source>
        <dbReference type="ARBA" id="ARBA00022801"/>
    </source>
</evidence>
<proteinExistence type="inferred from homology"/>
<organism evidence="7 8">
    <name type="scientific">Chlorobium limicola</name>
    <dbReference type="NCBI Taxonomy" id="1092"/>
    <lineage>
        <taxon>Bacteria</taxon>
        <taxon>Pseudomonadati</taxon>
        <taxon>Chlorobiota</taxon>
        <taxon>Chlorobiia</taxon>
        <taxon>Chlorobiales</taxon>
        <taxon>Chlorobiaceae</taxon>
        <taxon>Chlorobium/Pelodictyon group</taxon>
        <taxon>Chlorobium</taxon>
    </lineage>
</organism>